<reference evidence="1 2" key="1">
    <citation type="submission" date="2019-05" db="EMBL/GenBank/DDBJ databases">
        <title>Another draft genome of Portunus trituberculatus and its Hox gene families provides insights of decapod evolution.</title>
        <authorList>
            <person name="Jeong J.-H."/>
            <person name="Song I."/>
            <person name="Kim S."/>
            <person name="Choi T."/>
            <person name="Kim D."/>
            <person name="Ryu S."/>
            <person name="Kim W."/>
        </authorList>
    </citation>
    <scope>NUCLEOTIDE SEQUENCE [LARGE SCALE GENOMIC DNA]</scope>
    <source>
        <tissue evidence="1">Muscle</tissue>
    </source>
</reference>
<dbReference type="AlphaFoldDB" id="A0A5B7FW83"/>
<organism evidence="1 2">
    <name type="scientific">Portunus trituberculatus</name>
    <name type="common">Swimming crab</name>
    <name type="synonym">Neptunus trituberculatus</name>
    <dbReference type="NCBI Taxonomy" id="210409"/>
    <lineage>
        <taxon>Eukaryota</taxon>
        <taxon>Metazoa</taxon>
        <taxon>Ecdysozoa</taxon>
        <taxon>Arthropoda</taxon>
        <taxon>Crustacea</taxon>
        <taxon>Multicrustacea</taxon>
        <taxon>Malacostraca</taxon>
        <taxon>Eumalacostraca</taxon>
        <taxon>Eucarida</taxon>
        <taxon>Decapoda</taxon>
        <taxon>Pleocyemata</taxon>
        <taxon>Brachyura</taxon>
        <taxon>Eubrachyura</taxon>
        <taxon>Portunoidea</taxon>
        <taxon>Portunidae</taxon>
        <taxon>Portuninae</taxon>
        <taxon>Portunus</taxon>
    </lineage>
</organism>
<protein>
    <submittedName>
        <fullName evidence="1">Uncharacterized protein</fullName>
    </submittedName>
</protein>
<evidence type="ECO:0000313" key="1">
    <source>
        <dbReference type="EMBL" id="MPC49158.1"/>
    </source>
</evidence>
<sequence>MEQDVLEFFSALVKANKDILCPAEELCCRLLMLQRQAVKRQLLFSPFPDVLFGPAMVARIQEDEHLASQQHALSSVVWRLASSFWGSASVSHWAR</sequence>
<gene>
    <name evidence="1" type="ORF">E2C01_042953</name>
</gene>
<dbReference type="EMBL" id="VSRR010008703">
    <property type="protein sequence ID" value="MPC49158.1"/>
    <property type="molecule type" value="Genomic_DNA"/>
</dbReference>
<evidence type="ECO:0000313" key="2">
    <source>
        <dbReference type="Proteomes" id="UP000324222"/>
    </source>
</evidence>
<comment type="caution">
    <text evidence="1">The sequence shown here is derived from an EMBL/GenBank/DDBJ whole genome shotgun (WGS) entry which is preliminary data.</text>
</comment>
<keyword evidence="2" id="KW-1185">Reference proteome</keyword>
<proteinExistence type="predicted"/>
<name>A0A5B7FW83_PORTR</name>
<accession>A0A5B7FW83</accession>
<dbReference type="Proteomes" id="UP000324222">
    <property type="component" value="Unassembled WGS sequence"/>
</dbReference>